<gene>
    <name evidence="3" type="ORF">DWX31_07295</name>
    <name evidence="4" type="ORF">DXC39_08895</name>
    <name evidence="2" type="ORF">GNE07_07390</name>
</gene>
<dbReference type="Gene3D" id="3.40.50.620">
    <property type="entry name" value="HUPs"/>
    <property type="match status" value="1"/>
</dbReference>
<dbReference type="EMBL" id="QTJW01000004">
    <property type="protein sequence ID" value="RGD71382.1"/>
    <property type="molecule type" value="Genomic_DNA"/>
</dbReference>
<dbReference type="EMBL" id="WNME01000004">
    <property type="protein sequence ID" value="MUB62881.1"/>
    <property type="molecule type" value="Genomic_DNA"/>
</dbReference>
<evidence type="ECO:0000313" key="3">
    <source>
        <dbReference type="EMBL" id="RGD71382.1"/>
    </source>
</evidence>
<evidence type="ECO:0000313" key="2">
    <source>
        <dbReference type="EMBL" id="MUB62881.1"/>
    </source>
</evidence>
<proteinExistence type="predicted"/>
<dbReference type="InterPro" id="IPR002500">
    <property type="entry name" value="PAPS_reduct_dom"/>
</dbReference>
<dbReference type="GO" id="GO:0003824">
    <property type="term" value="F:catalytic activity"/>
    <property type="evidence" value="ECO:0007669"/>
    <property type="project" value="InterPro"/>
</dbReference>
<feature type="domain" description="Phosphoadenosine phosphosulphate reductase" evidence="1">
    <location>
        <begin position="37"/>
        <end position="229"/>
    </location>
</feature>
<dbReference type="Proteomes" id="UP000261023">
    <property type="component" value="Unassembled WGS sequence"/>
</dbReference>
<sequence length="300" mass="35280">MLDDITLFGEVDKVEVAIERIRVLADRAILNDPRGFVVCDSGGKDSNVIKQLAYLSGVPFEIVHNHTTVDYPETVYYVRREKKRWEKLGISYTVSYPTYKGKRTTFWELIPLKGPPLRHRRWCCNVPKESQNCNRYIITGVRWEESARRKQNRAAYEIQRTTKDRIKLQNDNDAKRKLMEICQVKGKVIVNPIIDWTTTEVWEFIDRYQIVTNPLYQEGHKRIGCVGCPMVDNKYELEKNPEFKRMYLNAFQKCVENKPPSRHGWKTGQELYDWWVNGGRGMDSDQLCLFDLFPEGDDED</sequence>
<dbReference type="InterPro" id="IPR050128">
    <property type="entry name" value="Sulfate_adenylyltrnsfr_sub2"/>
</dbReference>
<dbReference type="PANTHER" id="PTHR43196">
    <property type="entry name" value="SULFATE ADENYLYLTRANSFERASE SUBUNIT 2"/>
    <property type="match status" value="1"/>
</dbReference>
<dbReference type="EMBL" id="QSSQ01000005">
    <property type="protein sequence ID" value="RGM06268.1"/>
    <property type="molecule type" value="Genomic_DNA"/>
</dbReference>
<accession>A0A3E3DQ25</accession>
<dbReference type="AlphaFoldDB" id="A0A3E3DQ25"/>
<dbReference type="Pfam" id="PF01507">
    <property type="entry name" value="PAPS_reduct"/>
    <property type="match status" value="1"/>
</dbReference>
<evidence type="ECO:0000313" key="6">
    <source>
        <dbReference type="Proteomes" id="UP000261257"/>
    </source>
</evidence>
<reference evidence="5 6" key="1">
    <citation type="submission" date="2018-08" db="EMBL/GenBank/DDBJ databases">
        <title>A genome reference for cultivated species of the human gut microbiota.</title>
        <authorList>
            <person name="Zou Y."/>
            <person name="Xue W."/>
            <person name="Luo G."/>
        </authorList>
    </citation>
    <scope>NUCLEOTIDE SEQUENCE [LARGE SCALE GENOMIC DNA]</scope>
    <source>
        <strain evidence="3 5">AF19-13AC</strain>
        <strain evidence="4 6">TF05-11AC</strain>
    </source>
</reference>
<dbReference type="Proteomes" id="UP000261257">
    <property type="component" value="Unassembled WGS sequence"/>
</dbReference>
<evidence type="ECO:0000313" key="4">
    <source>
        <dbReference type="EMBL" id="RGM06268.1"/>
    </source>
</evidence>
<evidence type="ECO:0000259" key="1">
    <source>
        <dbReference type="Pfam" id="PF01507"/>
    </source>
</evidence>
<name>A0A3E3DQ25_9FIRM</name>
<evidence type="ECO:0000313" key="7">
    <source>
        <dbReference type="Proteomes" id="UP000434223"/>
    </source>
</evidence>
<protein>
    <submittedName>
        <fullName evidence="3">Adenylyl-sulfate reductase</fullName>
    </submittedName>
    <submittedName>
        <fullName evidence="2">Phosphoadenosine phosphosulfate reductase family protein</fullName>
    </submittedName>
</protein>
<dbReference type="SUPFAM" id="SSF52402">
    <property type="entry name" value="Adenine nucleotide alpha hydrolases-like"/>
    <property type="match status" value="1"/>
</dbReference>
<organism evidence="3 5">
    <name type="scientific">Hungatella hathewayi</name>
    <dbReference type="NCBI Taxonomy" id="154046"/>
    <lineage>
        <taxon>Bacteria</taxon>
        <taxon>Bacillati</taxon>
        <taxon>Bacillota</taxon>
        <taxon>Clostridia</taxon>
        <taxon>Lachnospirales</taxon>
        <taxon>Lachnospiraceae</taxon>
        <taxon>Hungatella</taxon>
    </lineage>
</organism>
<dbReference type="InterPro" id="IPR014729">
    <property type="entry name" value="Rossmann-like_a/b/a_fold"/>
</dbReference>
<reference evidence="2 7" key="2">
    <citation type="submission" date="2019-09" db="EMBL/GenBank/DDBJ databases">
        <title>Draft genome sequencing of Hungatella hathewayi 123Y-2.</title>
        <authorList>
            <person name="Lv Q."/>
            <person name="Li S."/>
        </authorList>
    </citation>
    <scope>NUCLEOTIDE SEQUENCE [LARGE SCALE GENOMIC DNA]</scope>
    <source>
        <strain evidence="2 7">123Y-2</strain>
    </source>
</reference>
<comment type="caution">
    <text evidence="3">The sequence shown here is derived from an EMBL/GenBank/DDBJ whole genome shotgun (WGS) entry which is preliminary data.</text>
</comment>
<dbReference type="Proteomes" id="UP000434223">
    <property type="component" value="Unassembled WGS sequence"/>
</dbReference>
<dbReference type="OrthoDB" id="9772604at2"/>
<dbReference type="PANTHER" id="PTHR43196:SF2">
    <property type="entry name" value="PHOSPHOADENOSINE PHOSPHOSULFATE REDUCTASE"/>
    <property type="match status" value="1"/>
</dbReference>
<evidence type="ECO:0000313" key="5">
    <source>
        <dbReference type="Proteomes" id="UP000261023"/>
    </source>
</evidence>